<dbReference type="PROSITE" id="PS51831">
    <property type="entry name" value="HD"/>
    <property type="match status" value="1"/>
</dbReference>
<keyword evidence="3" id="KW-1185">Reference proteome</keyword>
<dbReference type="PANTHER" id="PTHR33594:SF1">
    <property type="entry name" value="HD_PDEASE DOMAIN-CONTAINING PROTEIN"/>
    <property type="match status" value="1"/>
</dbReference>
<dbReference type="Proteomes" id="UP001595715">
    <property type="component" value="Unassembled WGS sequence"/>
</dbReference>
<sequence>MKDKEAIIAKTRNFVKAALEHDSSGHDWWHIARVARSAKLLAEMEGGDPYVCELAALLHDIADEKLNVSKEAGLRRVEDWLAETGVDGSISEHVMRIVSTMSYGGGGGAPMETIEGKIVQDADRLDAIGAIAAARTFVYSGWKGRLIYDPNVRPRASMTKEEYRSGKDTAVNHFYEKLLKLKALLNTPSARMLAEERHAFMVGYLEAFDREWELGNPDYLTERLGETQELERIHVVFDETAAHSLRFLLRDKPGEYVVSLADDLSVGPLDDRGDARTGGVKRRMDWLAERRMLGNAEADRFGDCIAWSSWPERLAGRRIVVWAAGNAKEQTGLRRLIAHIPDAEEVRVIDAPALIFERTNGSLLYSHTGEVSLRELGELMEQGQAVTSAEQIEYADDWRRLRVEDGELRVIVEGRIQSVPEDYWDEMILLSAIDVASSTARMFIAARLVGQIIGRSDQRLNDAFLFYRIRCLVETGKLEGSGNPEAMGGYKVGFGEPASLEAPDPANVQAYAEWARLYAPEAGVLERHLSLEKEADQQVLDMLRKLSEGSQADVRMRRMVAKVIDDFMNERRLYAERRNAILGMMAAISRSTQEIEDNRQT</sequence>
<dbReference type="EMBL" id="JBHSAM010000028">
    <property type="protein sequence ID" value="MFC4101780.1"/>
    <property type="molecule type" value="Genomic_DNA"/>
</dbReference>
<gene>
    <name evidence="2" type="ORF">ACFOZ8_19210</name>
</gene>
<organism evidence="2 3">
    <name type="scientific">Paenibacillus xanthanilyticus</name>
    <dbReference type="NCBI Taxonomy" id="1783531"/>
    <lineage>
        <taxon>Bacteria</taxon>
        <taxon>Bacillati</taxon>
        <taxon>Bacillota</taxon>
        <taxon>Bacilli</taxon>
        <taxon>Bacillales</taxon>
        <taxon>Paenibacillaceae</taxon>
        <taxon>Paenibacillus</taxon>
    </lineage>
</organism>
<dbReference type="InterPro" id="IPR006674">
    <property type="entry name" value="HD_domain"/>
</dbReference>
<dbReference type="InterPro" id="IPR014973">
    <property type="entry name" value="DUF1835"/>
</dbReference>
<dbReference type="PANTHER" id="PTHR33594">
    <property type="entry name" value="SUPERFAMILY HYDROLASE, PUTATIVE (AFU_ORTHOLOGUE AFUA_1G03035)-RELATED"/>
    <property type="match status" value="1"/>
</dbReference>
<dbReference type="Pfam" id="PF01966">
    <property type="entry name" value="HD"/>
    <property type="match status" value="1"/>
</dbReference>
<dbReference type="InterPro" id="IPR003607">
    <property type="entry name" value="HD/PDEase_dom"/>
</dbReference>
<evidence type="ECO:0000259" key="1">
    <source>
        <dbReference type="PROSITE" id="PS51831"/>
    </source>
</evidence>
<dbReference type="SUPFAM" id="SSF109604">
    <property type="entry name" value="HD-domain/PDEase-like"/>
    <property type="match status" value="1"/>
</dbReference>
<dbReference type="SMART" id="SM00471">
    <property type="entry name" value="HDc"/>
    <property type="match status" value="1"/>
</dbReference>
<dbReference type="CDD" id="cd00077">
    <property type="entry name" value="HDc"/>
    <property type="match status" value="1"/>
</dbReference>
<evidence type="ECO:0000313" key="2">
    <source>
        <dbReference type="EMBL" id="MFC4101780.1"/>
    </source>
</evidence>
<dbReference type="Pfam" id="PF08874">
    <property type="entry name" value="DUF1835"/>
    <property type="match status" value="1"/>
</dbReference>
<dbReference type="Gene3D" id="1.20.58.1910">
    <property type="match status" value="1"/>
</dbReference>
<name>A0ABV8K6X8_9BACL</name>
<feature type="domain" description="HD" evidence="1">
    <location>
        <begin position="27"/>
        <end position="128"/>
    </location>
</feature>
<proteinExistence type="predicted"/>
<evidence type="ECO:0000313" key="3">
    <source>
        <dbReference type="Proteomes" id="UP001595715"/>
    </source>
</evidence>
<accession>A0ABV8K6X8</accession>
<dbReference type="RefSeq" id="WP_377720378.1">
    <property type="nucleotide sequence ID" value="NZ_JBHSAM010000028.1"/>
</dbReference>
<protein>
    <submittedName>
        <fullName evidence="2">DUF3658 domain-containing protein</fullName>
    </submittedName>
</protein>
<dbReference type="Gene3D" id="1.10.472.50">
    <property type="entry name" value="HD-domain/PDEase-like"/>
    <property type="match status" value="1"/>
</dbReference>
<comment type="caution">
    <text evidence="2">The sequence shown here is derived from an EMBL/GenBank/DDBJ whole genome shotgun (WGS) entry which is preliminary data.</text>
</comment>
<dbReference type="InterPro" id="IPR022123">
    <property type="entry name" value="DUF3658"/>
</dbReference>
<dbReference type="Pfam" id="PF12395">
    <property type="entry name" value="DUF3658"/>
    <property type="match status" value="1"/>
</dbReference>
<reference evidence="3" key="1">
    <citation type="journal article" date="2019" name="Int. J. Syst. Evol. Microbiol.">
        <title>The Global Catalogue of Microorganisms (GCM) 10K type strain sequencing project: providing services to taxonomists for standard genome sequencing and annotation.</title>
        <authorList>
            <consortium name="The Broad Institute Genomics Platform"/>
            <consortium name="The Broad Institute Genome Sequencing Center for Infectious Disease"/>
            <person name="Wu L."/>
            <person name="Ma J."/>
        </authorList>
    </citation>
    <scope>NUCLEOTIDE SEQUENCE [LARGE SCALE GENOMIC DNA]</scope>
    <source>
        <strain evidence="3">IBRC-M 10987</strain>
    </source>
</reference>